<organism evidence="1 2">
    <name type="scientific">Terriglobus roseus (strain DSM 18391 / NRRL B-41598 / KBS 63)</name>
    <dbReference type="NCBI Taxonomy" id="926566"/>
    <lineage>
        <taxon>Bacteria</taxon>
        <taxon>Pseudomonadati</taxon>
        <taxon>Acidobacteriota</taxon>
        <taxon>Terriglobia</taxon>
        <taxon>Terriglobales</taxon>
        <taxon>Acidobacteriaceae</taxon>
        <taxon>Terriglobus</taxon>
    </lineage>
</organism>
<reference evidence="1 2" key="1">
    <citation type="submission" date="2012-06" db="EMBL/GenBank/DDBJ databases">
        <title>Complete genome of Terriglobus roseus DSM 18391.</title>
        <authorList>
            <consortium name="US DOE Joint Genome Institute (JGI-PGF)"/>
            <person name="Lucas S."/>
            <person name="Copeland A."/>
            <person name="Lapidus A."/>
            <person name="Glavina del Rio T."/>
            <person name="Dalin E."/>
            <person name="Tice H."/>
            <person name="Bruce D."/>
            <person name="Goodwin L."/>
            <person name="Pitluck S."/>
            <person name="Peters L."/>
            <person name="Mikhailova N."/>
            <person name="Munk A.C.C."/>
            <person name="Kyrpides N."/>
            <person name="Mavromatis K."/>
            <person name="Ivanova N."/>
            <person name="Brettin T."/>
            <person name="Detter J.C."/>
            <person name="Han C."/>
            <person name="Larimer F."/>
            <person name="Land M."/>
            <person name="Hauser L."/>
            <person name="Markowitz V."/>
            <person name="Cheng J.-F."/>
            <person name="Hugenholtz P."/>
            <person name="Woyke T."/>
            <person name="Wu D."/>
            <person name="Brambilla E."/>
            <person name="Klenk H.-P."/>
            <person name="Eisen J.A."/>
        </authorList>
    </citation>
    <scope>NUCLEOTIDE SEQUENCE [LARGE SCALE GENOMIC DNA]</scope>
    <source>
        <strain evidence="2">DSM 18391 / NRRL B-41598 / KBS 63</strain>
    </source>
</reference>
<evidence type="ECO:0000313" key="1">
    <source>
        <dbReference type="EMBL" id="AFL89315.1"/>
    </source>
</evidence>
<dbReference type="AlphaFoldDB" id="I3ZJ97"/>
<accession>I3ZJ97</accession>
<dbReference type="STRING" id="926566.Terro_3084"/>
<evidence type="ECO:0000313" key="2">
    <source>
        <dbReference type="Proteomes" id="UP000006056"/>
    </source>
</evidence>
<dbReference type="HOGENOM" id="CLU_2959306_0_0_0"/>
<dbReference type="KEGG" id="trs:Terro_3084"/>
<sequence length="59" mass="6526">MNDTYGIAWGFVVQLASFIDICTSTTSNVGVFQLGVIPKSSRNTIRQALTLFLNLCRGW</sequence>
<dbReference type="Proteomes" id="UP000006056">
    <property type="component" value="Chromosome"/>
</dbReference>
<keyword evidence="2" id="KW-1185">Reference proteome</keyword>
<gene>
    <name evidence="1" type="ordered locus">Terro_3084</name>
</gene>
<name>I3ZJ97_TERRK</name>
<dbReference type="EMBL" id="CP003379">
    <property type="protein sequence ID" value="AFL89315.1"/>
    <property type="molecule type" value="Genomic_DNA"/>
</dbReference>
<protein>
    <submittedName>
        <fullName evidence="1">Uncharacterized protein</fullName>
    </submittedName>
</protein>
<proteinExistence type="predicted"/>